<gene>
    <name evidence="2" type="ORF">BEWA_000770</name>
</gene>
<keyword evidence="3" id="KW-1185">Reference proteome</keyword>
<dbReference type="STRING" id="1537102.L0AYK0"/>
<name>L0AYK0_THEEQ</name>
<dbReference type="KEGG" id="beq:BEWA_000770"/>
<evidence type="ECO:0000313" key="2">
    <source>
        <dbReference type="EMBL" id="AFZ80672.1"/>
    </source>
</evidence>
<feature type="compositionally biased region" description="Basic and acidic residues" evidence="1">
    <location>
        <begin position="54"/>
        <end position="81"/>
    </location>
</feature>
<accession>L0AYK0</accession>
<dbReference type="RefSeq" id="XP_004830338.1">
    <property type="nucleotide sequence ID" value="XM_004830281.1"/>
</dbReference>
<evidence type="ECO:0000256" key="1">
    <source>
        <dbReference type="SAM" id="MobiDB-lite"/>
    </source>
</evidence>
<proteinExistence type="predicted"/>
<dbReference type="OrthoDB" id="360827at2759"/>
<dbReference type="AlphaFoldDB" id="L0AYK0"/>
<evidence type="ECO:0000313" key="3">
    <source>
        <dbReference type="Proteomes" id="UP000031512"/>
    </source>
</evidence>
<organism evidence="2 3">
    <name type="scientific">Theileria equi strain WA</name>
    <dbReference type="NCBI Taxonomy" id="1537102"/>
    <lineage>
        <taxon>Eukaryota</taxon>
        <taxon>Sar</taxon>
        <taxon>Alveolata</taxon>
        <taxon>Apicomplexa</taxon>
        <taxon>Aconoidasida</taxon>
        <taxon>Piroplasmida</taxon>
        <taxon>Theileriidae</taxon>
        <taxon>Theileria</taxon>
    </lineage>
</organism>
<dbReference type="EMBL" id="CP001670">
    <property type="protein sequence ID" value="AFZ80672.1"/>
    <property type="molecule type" value="Genomic_DNA"/>
</dbReference>
<feature type="compositionally biased region" description="Polar residues" evidence="1">
    <location>
        <begin position="34"/>
        <end position="45"/>
    </location>
</feature>
<protein>
    <submittedName>
        <fullName evidence="2">Uncharacterized protein</fullName>
    </submittedName>
</protein>
<dbReference type="GeneID" id="15805414"/>
<dbReference type="VEuPathDB" id="PiroplasmaDB:BEWA_000770"/>
<reference evidence="2 3" key="1">
    <citation type="journal article" date="2012" name="BMC Genomics">
        <title>Comparative genomic analysis and phylogenetic position of Theileria equi.</title>
        <authorList>
            <person name="Kappmeyer L.S."/>
            <person name="Thiagarajan M."/>
            <person name="Herndon D.R."/>
            <person name="Ramsay J.D."/>
            <person name="Caler E."/>
            <person name="Djikeng A."/>
            <person name="Gillespie J.J."/>
            <person name="Lau A.O."/>
            <person name="Roalson E.H."/>
            <person name="Silva J.C."/>
            <person name="Silva M.G."/>
            <person name="Suarez C.E."/>
            <person name="Ueti M.W."/>
            <person name="Nene V.M."/>
            <person name="Mealey R.H."/>
            <person name="Knowles D.P."/>
            <person name="Brayton K.A."/>
        </authorList>
    </citation>
    <scope>NUCLEOTIDE SEQUENCE [LARGE SCALE GENOMIC DNA]</scope>
    <source>
        <strain evidence="2 3">WA</strain>
    </source>
</reference>
<dbReference type="Proteomes" id="UP000031512">
    <property type="component" value="Chromosome 3"/>
</dbReference>
<feature type="region of interest" description="Disordered" evidence="1">
    <location>
        <begin position="34"/>
        <end position="85"/>
    </location>
</feature>
<sequence length="367" mass="42424">MRIITVVCGDDKLENGLSSGNLCEDGEPVQPAEQTLTMQDKTNPLPTDLPLESVSKKEESDTCKQEVPEKEQTRRSVESRDVSVQTEPMSCHTGMYLMQSIYDSDEQTASSGDEWVYPELKTPQRVTIDITEKRMDLYKTIHYECEQNSIRLILPHKDIRVDKVASDGIILSEFSSTEALEYIKAYLNIDGKPELVIVMFTDNGNLRSRNYARKKEEWERNSYNYITMIKDLQFDVSMSCNCLIDVGCAVDNENCTIFDADILGLYTRFFFPKSGHVAREVRYNQQILWTANQGEDGKCISCAIYTYGTTSLLFFRVKVGEGIYYRWFDKVDGSWKEVERFFFFRKKEEMAKNRAETRARWAENGFI</sequence>